<keyword evidence="7 12" id="KW-0418">Kinase</keyword>
<organism evidence="12 13">
    <name type="scientific">Thermophilibacter provencensis</name>
    <dbReference type="NCBI Taxonomy" id="1852386"/>
    <lineage>
        <taxon>Bacteria</taxon>
        <taxon>Bacillati</taxon>
        <taxon>Actinomycetota</taxon>
        <taxon>Coriobacteriia</taxon>
        <taxon>Coriobacteriales</taxon>
        <taxon>Atopobiaceae</taxon>
        <taxon>Thermophilibacter</taxon>
    </lineage>
</organism>
<feature type="transmembrane region" description="Helical" evidence="10">
    <location>
        <begin position="154"/>
        <end position="179"/>
    </location>
</feature>
<dbReference type="Pfam" id="PF02518">
    <property type="entry name" value="HATPase_c"/>
    <property type="match status" value="1"/>
</dbReference>
<dbReference type="GO" id="GO:0000155">
    <property type="term" value="F:phosphorelay sensor kinase activity"/>
    <property type="evidence" value="ECO:0007669"/>
    <property type="project" value="InterPro"/>
</dbReference>
<dbReference type="EMBL" id="DYWQ01000074">
    <property type="protein sequence ID" value="HJF45112.1"/>
    <property type="molecule type" value="Genomic_DNA"/>
</dbReference>
<dbReference type="PROSITE" id="PS50109">
    <property type="entry name" value="HIS_KIN"/>
    <property type="match status" value="1"/>
</dbReference>
<dbReference type="InterPro" id="IPR036890">
    <property type="entry name" value="HATPase_C_sf"/>
</dbReference>
<keyword evidence="6" id="KW-0808">Transferase</keyword>
<protein>
    <recommendedName>
        <fullName evidence="4">histidine kinase</fullName>
        <ecNumber evidence="4">2.7.13.3</ecNumber>
    </recommendedName>
</protein>
<dbReference type="InterPro" id="IPR003661">
    <property type="entry name" value="HisK_dim/P_dom"/>
</dbReference>
<evidence type="ECO:0000256" key="1">
    <source>
        <dbReference type="ARBA" id="ARBA00000085"/>
    </source>
</evidence>
<dbReference type="CDD" id="cd00082">
    <property type="entry name" value="HisKA"/>
    <property type="match status" value="1"/>
</dbReference>
<dbReference type="PANTHER" id="PTHR43711">
    <property type="entry name" value="TWO-COMPONENT HISTIDINE KINASE"/>
    <property type="match status" value="1"/>
</dbReference>
<evidence type="ECO:0000256" key="4">
    <source>
        <dbReference type="ARBA" id="ARBA00012438"/>
    </source>
</evidence>
<sequence length="463" mass="50054">MTREPGAKGSLSHRMFVALVVACALVAVAVTAAASLIYQSAFLSDEHEQLASECRTIASLLDLAEDDATVLGELDMGDIRVTLVSPDGTVTYDSGADAVELPNHADRPEVAAALAEGTGSSERSSDTVGYMSLYEAVRLESGEVVRLSVDRAGVVAFLFQDLAMLCGLAVLLVGASWVVSRRLSRRFVRPILEIDPASGDGVAPYEELDPLVSRLNEQHKELVQRMNAIQDAADMRRDFTANVTHELKTPIASIQGAAELIRDGIARPEDVQGFAGRIYKDAHRLSVLVSDILTLSRLDESERSGDREVFGAAERVDLLSVASDAVERLRGRAQRKYDVTISLSGVSTPIMGNARLLDELVSNLVENAIRYNHPGGRVFVWVLPQGGRPCLRVSDTGIGIPPESQDKVFERFYRVDKGRSRDMGGTGLGLAIVKHAATYHGADIRLVSKVDEGTTITVTFPKQ</sequence>
<keyword evidence="10" id="KW-1133">Transmembrane helix</keyword>
<comment type="subcellular location">
    <subcellularLocation>
        <location evidence="3">Cell membrane</location>
    </subcellularLocation>
</comment>
<dbReference type="FunFam" id="1.10.287.130:FF:000001">
    <property type="entry name" value="Two-component sensor histidine kinase"/>
    <property type="match status" value="1"/>
</dbReference>
<evidence type="ECO:0000256" key="3">
    <source>
        <dbReference type="ARBA" id="ARBA00004236"/>
    </source>
</evidence>
<dbReference type="FunFam" id="3.30.565.10:FF:000006">
    <property type="entry name" value="Sensor histidine kinase WalK"/>
    <property type="match status" value="1"/>
</dbReference>
<dbReference type="PRINTS" id="PR00344">
    <property type="entry name" value="BCTRLSENSOR"/>
</dbReference>
<dbReference type="Gene3D" id="3.30.565.10">
    <property type="entry name" value="Histidine kinase-like ATPase, C-terminal domain"/>
    <property type="match status" value="1"/>
</dbReference>
<evidence type="ECO:0000259" key="11">
    <source>
        <dbReference type="PROSITE" id="PS50109"/>
    </source>
</evidence>
<name>A0A921KKX5_9ACTN</name>
<dbReference type="Pfam" id="PF00512">
    <property type="entry name" value="HisKA"/>
    <property type="match status" value="1"/>
</dbReference>
<keyword evidence="9 10" id="KW-0472">Membrane</keyword>
<dbReference type="SUPFAM" id="SSF55874">
    <property type="entry name" value="ATPase domain of HSP90 chaperone/DNA topoisomerase II/histidine kinase"/>
    <property type="match status" value="1"/>
</dbReference>
<comment type="caution">
    <text evidence="12">The sequence shown here is derived from an EMBL/GenBank/DDBJ whole genome shotgun (WGS) entry which is preliminary data.</text>
</comment>
<dbReference type="EC" id="2.7.13.3" evidence="4"/>
<dbReference type="GO" id="GO:0005886">
    <property type="term" value="C:plasma membrane"/>
    <property type="evidence" value="ECO:0007669"/>
    <property type="project" value="UniProtKB-SubCell"/>
</dbReference>
<dbReference type="CDD" id="cd00075">
    <property type="entry name" value="HATPase"/>
    <property type="match status" value="1"/>
</dbReference>
<evidence type="ECO:0000256" key="8">
    <source>
        <dbReference type="ARBA" id="ARBA00023012"/>
    </source>
</evidence>
<evidence type="ECO:0000256" key="2">
    <source>
        <dbReference type="ARBA" id="ARBA00001968"/>
    </source>
</evidence>
<feature type="domain" description="Histidine kinase" evidence="11">
    <location>
        <begin position="242"/>
        <end position="463"/>
    </location>
</feature>
<keyword evidence="8" id="KW-0902">Two-component regulatory system</keyword>
<evidence type="ECO:0000256" key="10">
    <source>
        <dbReference type="SAM" id="Phobius"/>
    </source>
</evidence>
<dbReference type="Proteomes" id="UP000697330">
    <property type="component" value="Unassembled WGS sequence"/>
</dbReference>
<dbReference type="SUPFAM" id="SSF47384">
    <property type="entry name" value="Homodimeric domain of signal transducing histidine kinase"/>
    <property type="match status" value="1"/>
</dbReference>
<dbReference type="InterPro" id="IPR005467">
    <property type="entry name" value="His_kinase_dom"/>
</dbReference>
<accession>A0A921KKX5</accession>
<dbReference type="GO" id="GO:0005509">
    <property type="term" value="F:calcium ion binding"/>
    <property type="evidence" value="ECO:0007669"/>
    <property type="project" value="UniProtKB-ARBA"/>
</dbReference>
<evidence type="ECO:0000256" key="6">
    <source>
        <dbReference type="ARBA" id="ARBA00022679"/>
    </source>
</evidence>
<dbReference type="InterPro" id="IPR050736">
    <property type="entry name" value="Sensor_HK_Regulatory"/>
</dbReference>
<dbReference type="SMART" id="SM00387">
    <property type="entry name" value="HATPase_c"/>
    <property type="match status" value="1"/>
</dbReference>
<reference evidence="12" key="2">
    <citation type="submission" date="2021-09" db="EMBL/GenBank/DDBJ databases">
        <authorList>
            <person name="Gilroy R."/>
        </authorList>
    </citation>
    <scope>NUCLEOTIDE SEQUENCE</scope>
    <source>
        <strain evidence="12">CHK124-7917</strain>
    </source>
</reference>
<dbReference type="InterPro" id="IPR004358">
    <property type="entry name" value="Sig_transdc_His_kin-like_C"/>
</dbReference>
<dbReference type="InterPro" id="IPR003594">
    <property type="entry name" value="HATPase_dom"/>
</dbReference>
<evidence type="ECO:0000313" key="13">
    <source>
        <dbReference type="Proteomes" id="UP000697330"/>
    </source>
</evidence>
<dbReference type="PANTHER" id="PTHR43711:SF1">
    <property type="entry name" value="HISTIDINE KINASE 1"/>
    <property type="match status" value="1"/>
</dbReference>
<dbReference type="Gene3D" id="1.10.287.130">
    <property type="match status" value="1"/>
</dbReference>
<reference evidence="12" key="1">
    <citation type="journal article" date="2021" name="PeerJ">
        <title>Extensive microbial diversity within the chicken gut microbiome revealed by metagenomics and culture.</title>
        <authorList>
            <person name="Gilroy R."/>
            <person name="Ravi A."/>
            <person name="Getino M."/>
            <person name="Pursley I."/>
            <person name="Horton D.L."/>
            <person name="Alikhan N.F."/>
            <person name="Baker D."/>
            <person name="Gharbi K."/>
            <person name="Hall N."/>
            <person name="Watson M."/>
            <person name="Adriaenssens E.M."/>
            <person name="Foster-Nyarko E."/>
            <person name="Jarju S."/>
            <person name="Secka A."/>
            <person name="Antonio M."/>
            <person name="Oren A."/>
            <person name="Chaudhuri R.R."/>
            <person name="La Ragione R."/>
            <person name="Hildebrand F."/>
            <person name="Pallen M.J."/>
        </authorList>
    </citation>
    <scope>NUCLEOTIDE SEQUENCE</scope>
    <source>
        <strain evidence="12">CHK124-7917</strain>
    </source>
</reference>
<dbReference type="RefSeq" id="WP_274958975.1">
    <property type="nucleotide sequence ID" value="NZ_DYWQ01000074.1"/>
</dbReference>
<evidence type="ECO:0000256" key="5">
    <source>
        <dbReference type="ARBA" id="ARBA00022553"/>
    </source>
</evidence>
<comment type="catalytic activity">
    <reaction evidence="1">
        <text>ATP + protein L-histidine = ADP + protein N-phospho-L-histidine.</text>
        <dbReference type="EC" id="2.7.13.3"/>
    </reaction>
</comment>
<keyword evidence="5" id="KW-0597">Phosphoprotein</keyword>
<dbReference type="AlphaFoldDB" id="A0A921KKX5"/>
<evidence type="ECO:0000256" key="7">
    <source>
        <dbReference type="ARBA" id="ARBA00022777"/>
    </source>
</evidence>
<keyword evidence="10" id="KW-0812">Transmembrane</keyword>
<evidence type="ECO:0000313" key="12">
    <source>
        <dbReference type="EMBL" id="HJF45112.1"/>
    </source>
</evidence>
<evidence type="ECO:0000256" key="9">
    <source>
        <dbReference type="ARBA" id="ARBA00023136"/>
    </source>
</evidence>
<dbReference type="InterPro" id="IPR036097">
    <property type="entry name" value="HisK_dim/P_sf"/>
</dbReference>
<proteinExistence type="predicted"/>
<dbReference type="SMART" id="SM00388">
    <property type="entry name" value="HisKA"/>
    <property type="match status" value="1"/>
</dbReference>
<gene>
    <name evidence="12" type="ORF">K8U72_04925</name>
</gene>
<comment type="cofactor">
    <cofactor evidence="2">
        <name>a divalent metal cation</name>
        <dbReference type="ChEBI" id="CHEBI:60240"/>
    </cofactor>
</comment>